<evidence type="ECO:0000256" key="1">
    <source>
        <dbReference type="RuleBase" id="RU003425"/>
    </source>
</evidence>
<sequence>MNHFTGGTFNRRVIKNVNKELPPTTFKIHEGSIREDFEKLHADGHPILQTDQKYVVFQNVMELTDRSCVHMELRNPTNKTIIFNIRTPASPNFYVKPHVGMLEPNKKTTLHFTFRGDCHRVPSDYCWIYSIYHIVIPERKRIWILDDEFSTANIRVVWNELGRGEIENILHLSSKFDPKFVKRSKEWKECKRHRIQKKIYLNDTGEVANVEATVPLEEDDSKPGKQVGKPKSSDVSMESDSVLPKTAES</sequence>
<proteinExistence type="predicted"/>
<evidence type="ECO:0000313" key="4">
    <source>
        <dbReference type="EnsemblMetazoa" id="CJA18239.1"/>
    </source>
</evidence>
<dbReference type="OMA" id="SDYCWIY"/>
<keyword evidence="5" id="KW-1185">Reference proteome</keyword>
<name>A0A8R1I9V4_CAEJA</name>
<dbReference type="Gene3D" id="2.60.40.10">
    <property type="entry name" value="Immunoglobulins"/>
    <property type="match status" value="1"/>
</dbReference>
<dbReference type="InterPro" id="IPR000535">
    <property type="entry name" value="MSP_dom"/>
</dbReference>
<dbReference type="Proteomes" id="UP000005237">
    <property type="component" value="Unassembled WGS sequence"/>
</dbReference>
<accession>A0A8R1I9V4</accession>
<keyword evidence="1" id="KW-0963">Cytoplasm</keyword>
<organism evidence="4 5">
    <name type="scientific">Caenorhabditis japonica</name>
    <dbReference type="NCBI Taxonomy" id="281687"/>
    <lineage>
        <taxon>Eukaryota</taxon>
        <taxon>Metazoa</taxon>
        <taxon>Ecdysozoa</taxon>
        <taxon>Nematoda</taxon>
        <taxon>Chromadorea</taxon>
        <taxon>Rhabditida</taxon>
        <taxon>Rhabditina</taxon>
        <taxon>Rhabditomorpha</taxon>
        <taxon>Rhabditoidea</taxon>
        <taxon>Rhabditidae</taxon>
        <taxon>Peloderinae</taxon>
        <taxon>Caenorhabditis</taxon>
    </lineage>
</organism>
<evidence type="ECO:0000259" key="3">
    <source>
        <dbReference type="PROSITE" id="PS50202"/>
    </source>
</evidence>
<dbReference type="InterPro" id="IPR008962">
    <property type="entry name" value="PapD-like_sf"/>
</dbReference>
<protein>
    <recommendedName>
        <fullName evidence="1">Major sperm protein</fullName>
    </recommendedName>
</protein>
<feature type="region of interest" description="Disordered" evidence="2">
    <location>
        <begin position="212"/>
        <end position="249"/>
    </location>
</feature>
<comment type="function">
    <text evidence="1">Central component in molecular interactions underlying sperm crawling. Forms an extensive filament system that extends from sperm villipoda, along the leading edge of the pseudopod.</text>
</comment>
<evidence type="ECO:0000313" key="5">
    <source>
        <dbReference type="Proteomes" id="UP000005237"/>
    </source>
</evidence>
<dbReference type="PROSITE" id="PS50202">
    <property type="entry name" value="MSP"/>
    <property type="match status" value="1"/>
</dbReference>
<dbReference type="SUPFAM" id="SSF49354">
    <property type="entry name" value="PapD-like"/>
    <property type="match status" value="1"/>
</dbReference>
<dbReference type="AlphaFoldDB" id="A0A8R1I9V4"/>
<dbReference type="EnsemblMetazoa" id="CJA18239.1">
    <property type="protein sequence ID" value="CJA18239.1"/>
    <property type="gene ID" value="WBGene00137444"/>
</dbReference>
<dbReference type="Pfam" id="PF00635">
    <property type="entry name" value="Motile_Sperm"/>
    <property type="match status" value="1"/>
</dbReference>
<evidence type="ECO:0000256" key="2">
    <source>
        <dbReference type="SAM" id="MobiDB-lite"/>
    </source>
</evidence>
<reference evidence="5" key="1">
    <citation type="submission" date="2010-08" db="EMBL/GenBank/DDBJ databases">
        <authorList>
            <consortium name="Caenorhabditis japonica Sequencing Consortium"/>
            <person name="Wilson R.K."/>
        </authorList>
    </citation>
    <scope>NUCLEOTIDE SEQUENCE [LARGE SCALE GENOMIC DNA]</scope>
    <source>
        <strain evidence="5">DF5081</strain>
    </source>
</reference>
<dbReference type="InterPro" id="IPR013783">
    <property type="entry name" value="Ig-like_fold"/>
</dbReference>
<feature type="domain" description="MSP" evidence="3">
    <location>
        <begin position="41"/>
        <end position="159"/>
    </location>
</feature>
<reference evidence="4" key="2">
    <citation type="submission" date="2022-06" db="UniProtKB">
        <authorList>
            <consortium name="EnsemblMetazoa"/>
        </authorList>
    </citation>
    <scope>IDENTIFICATION</scope>
    <source>
        <strain evidence="4">DF5081</strain>
    </source>
</reference>
<keyword evidence="1" id="KW-0206">Cytoskeleton</keyword>